<dbReference type="InterPro" id="IPR051619">
    <property type="entry name" value="TypeII_TA_RNase_PINc/VapC"/>
</dbReference>
<reference evidence="3 4" key="1">
    <citation type="journal article" date="2009" name="Proc. Natl. Acad. Sci. U.S.A.">
        <title>Biogeography of the Sulfolobus islandicus pan-genome.</title>
        <authorList>
            <person name="Reno M.L."/>
            <person name="Held N.L."/>
            <person name="Fields C.J."/>
            <person name="Burke P.V."/>
            <person name="Whitaker R.J."/>
        </authorList>
    </citation>
    <scope>NUCLEOTIDE SEQUENCE [LARGE SCALE GENOMIC DNA]</scope>
    <source>
        <strain evidence="4">M.14.25 / Kamchatka #1</strain>
    </source>
</reference>
<protein>
    <recommendedName>
        <fullName evidence="2">PIN domain-containing protein</fullName>
    </recommendedName>
</protein>
<keyword evidence="1" id="KW-0460">Magnesium</keyword>
<evidence type="ECO:0000256" key="1">
    <source>
        <dbReference type="ARBA" id="ARBA00022842"/>
    </source>
</evidence>
<evidence type="ECO:0000313" key="3">
    <source>
        <dbReference type="EMBL" id="ACP37271.1"/>
    </source>
</evidence>
<dbReference type="KEGG" id="sia:M1425_0399"/>
<dbReference type="SMR" id="C3MUN7"/>
<organism evidence="3 4">
    <name type="scientific">Saccharolobus islandicus (strain M.14.25 / Kamchatka #1)</name>
    <name type="common">Sulfolobus islandicus</name>
    <dbReference type="NCBI Taxonomy" id="427317"/>
    <lineage>
        <taxon>Archaea</taxon>
        <taxon>Thermoproteota</taxon>
        <taxon>Thermoprotei</taxon>
        <taxon>Sulfolobales</taxon>
        <taxon>Sulfolobaceae</taxon>
        <taxon>Saccharolobus</taxon>
    </lineage>
</organism>
<dbReference type="RefSeq" id="WP_012710548.1">
    <property type="nucleotide sequence ID" value="NC_012588.1"/>
</dbReference>
<accession>C3MUN7</accession>
<sequence length="120" mass="13902">MTKEKGWNRITELLKDSETLDLALVEVSNVIWKKVVLTNEITPQDANKAIMIIKEYLPQLLTVNKSVKLLERAIDISIREKLTIYDSLYIALAESKRSKLLTSDKKQYEVARKYVDSELF</sequence>
<dbReference type="Pfam" id="PF01850">
    <property type="entry name" value="PIN"/>
    <property type="match status" value="1"/>
</dbReference>
<dbReference type="PANTHER" id="PTHR35901">
    <property type="entry name" value="RIBONUCLEASE VAPC3"/>
    <property type="match status" value="1"/>
</dbReference>
<dbReference type="SUPFAM" id="SSF88723">
    <property type="entry name" value="PIN domain-like"/>
    <property type="match status" value="1"/>
</dbReference>
<dbReference type="CDD" id="cd09873">
    <property type="entry name" value="PIN_Pae0151-like"/>
    <property type="match status" value="1"/>
</dbReference>
<dbReference type="InterPro" id="IPR029060">
    <property type="entry name" value="PIN-like_dom_sf"/>
</dbReference>
<proteinExistence type="predicted"/>
<dbReference type="Gene3D" id="3.40.50.1010">
    <property type="entry name" value="5'-nuclease"/>
    <property type="match status" value="1"/>
</dbReference>
<dbReference type="HOGENOM" id="CLU_121774_2_0_2"/>
<evidence type="ECO:0000259" key="2">
    <source>
        <dbReference type="Pfam" id="PF01850"/>
    </source>
</evidence>
<dbReference type="Proteomes" id="UP000001350">
    <property type="component" value="Chromosome"/>
</dbReference>
<dbReference type="AlphaFoldDB" id="C3MUN7"/>
<name>C3MUN7_SACI4</name>
<dbReference type="PANTHER" id="PTHR35901:SF1">
    <property type="entry name" value="EXONUCLEASE VAPC9"/>
    <property type="match status" value="1"/>
</dbReference>
<dbReference type="InterPro" id="IPR002716">
    <property type="entry name" value="PIN_dom"/>
</dbReference>
<dbReference type="GeneID" id="15296922"/>
<gene>
    <name evidence="3" type="ordered locus">M1425_0399</name>
</gene>
<feature type="domain" description="PIN" evidence="2">
    <location>
        <begin position="19"/>
        <end position="112"/>
    </location>
</feature>
<dbReference type="InterPro" id="IPR044153">
    <property type="entry name" value="PIN_Pae0151-like"/>
</dbReference>
<dbReference type="EMBL" id="CP001400">
    <property type="protein sequence ID" value="ACP37271.1"/>
    <property type="molecule type" value="Genomic_DNA"/>
</dbReference>
<evidence type="ECO:0000313" key="4">
    <source>
        <dbReference type="Proteomes" id="UP000001350"/>
    </source>
</evidence>